<keyword evidence="2" id="KW-1185">Reference proteome</keyword>
<dbReference type="InterPro" id="IPR014622">
    <property type="entry name" value="UCP036794_erythomycin"/>
</dbReference>
<dbReference type="PANTHER" id="PTHR31299">
    <property type="entry name" value="ESTERASE, PUTATIVE (AFU_ORTHOLOGUE AFUA_1G05850)-RELATED"/>
    <property type="match status" value="1"/>
</dbReference>
<evidence type="ECO:0000313" key="1">
    <source>
        <dbReference type="EMBL" id="MFC7200395.1"/>
    </source>
</evidence>
<gene>
    <name evidence="1" type="ORF">ACFQJ9_13405</name>
</gene>
<dbReference type="InterPro" id="IPR052036">
    <property type="entry name" value="Hydrolase/PRTase-associated"/>
</dbReference>
<comment type="caution">
    <text evidence="1">The sequence shown here is derived from an EMBL/GenBank/DDBJ whole genome shotgun (WGS) entry which is preliminary data.</text>
</comment>
<sequence length="448" mass="50749">MSLTGRKFWSEPDGVDRAAANVRERSRVVDGPADLDDLVERVADAECVLLGEATHGTSEFYRWRAQLSARLIREHDFDFVAVEGDWTSCYRANQFVRGDESGPETVRDLLGGFERWPTWMWANWEMAEFFEWLRLHNEEFEDDADRVGFYGLDVYGLFESLHAVLDYLEDEYPEHVEEVKEAFRCFEPYGEDAREYAKSTRMVPKTCEDEVVELLTSMRERAAERAVENAETHEEAFDLEQNALVAKNAEDYYRTMASGHGDSWNVRDEHMVETLGRLKDHHDGGKAIVWAHNTHVGDARATDMESKGRINIGQLAREEWGDDDTAVVGFGSHRGSVVAADAWGDPMEEMDLPAAKSGSYEDVFHAAGGEDRLLFTDDVADDDALAEPRGHRAVGVVYHPAAEGGNYVPTDLRERYDAFLHLDETTALHPVDLHAEREHVPELYPSGL</sequence>
<dbReference type="PIRSF" id="PIRSF036794">
    <property type="entry name" value="UCP_erythr_ester"/>
    <property type="match status" value="1"/>
</dbReference>
<dbReference type="CDD" id="cd14728">
    <property type="entry name" value="Ere-like"/>
    <property type="match status" value="1"/>
</dbReference>
<reference evidence="1 2" key="1">
    <citation type="journal article" date="2019" name="Int. J. Syst. Evol. Microbiol.">
        <title>The Global Catalogue of Microorganisms (GCM) 10K type strain sequencing project: providing services to taxonomists for standard genome sequencing and annotation.</title>
        <authorList>
            <consortium name="The Broad Institute Genomics Platform"/>
            <consortium name="The Broad Institute Genome Sequencing Center for Infectious Disease"/>
            <person name="Wu L."/>
            <person name="Ma J."/>
        </authorList>
    </citation>
    <scope>NUCLEOTIDE SEQUENCE [LARGE SCALE GENOMIC DNA]</scope>
    <source>
        <strain evidence="1 2">XZGYJ-43</strain>
    </source>
</reference>
<organism evidence="1 2">
    <name type="scientific">Halospeciosus flavus</name>
    <dbReference type="NCBI Taxonomy" id="3032283"/>
    <lineage>
        <taxon>Archaea</taxon>
        <taxon>Methanobacteriati</taxon>
        <taxon>Methanobacteriota</taxon>
        <taxon>Stenosarchaea group</taxon>
        <taxon>Halobacteria</taxon>
        <taxon>Halobacteriales</taxon>
        <taxon>Halobacteriaceae</taxon>
        <taxon>Halospeciosus</taxon>
    </lineage>
</organism>
<dbReference type="Gene3D" id="3.30.1870.10">
    <property type="entry name" value="EreA-like, domain 2"/>
    <property type="match status" value="1"/>
</dbReference>
<dbReference type="RefSeq" id="WP_279527175.1">
    <property type="nucleotide sequence ID" value="NZ_CP122312.1"/>
</dbReference>
<name>A0ABD5Z5X3_9EURY</name>
<dbReference type="PANTHER" id="PTHR31299:SF0">
    <property type="entry name" value="ESTERASE, PUTATIVE (AFU_ORTHOLOGUE AFUA_1G05850)-RELATED"/>
    <property type="match status" value="1"/>
</dbReference>
<dbReference type="Gene3D" id="3.40.1660.10">
    <property type="entry name" value="EreA-like (biosynthetic domain)"/>
    <property type="match status" value="1"/>
</dbReference>
<dbReference type="EMBL" id="JBHTAR010000011">
    <property type="protein sequence ID" value="MFC7200395.1"/>
    <property type="molecule type" value="Genomic_DNA"/>
</dbReference>
<dbReference type="SUPFAM" id="SSF159501">
    <property type="entry name" value="EreA/ChaN-like"/>
    <property type="match status" value="1"/>
</dbReference>
<dbReference type="AlphaFoldDB" id="A0ABD5Z5X3"/>
<protein>
    <submittedName>
        <fullName evidence="1">Erythromycin esterase family protein</fullName>
    </submittedName>
</protein>
<accession>A0ABD5Z5X3</accession>
<dbReference type="Proteomes" id="UP001596447">
    <property type="component" value="Unassembled WGS sequence"/>
</dbReference>
<dbReference type="Pfam" id="PF05139">
    <property type="entry name" value="Erythro_esteras"/>
    <property type="match status" value="1"/>
</dbReference>
<dbReference type="InterPro" id="IPR007815">
    <property type="entry name" value="Emycin_Estase"/>
</dbReference>
<evidence type="ECO:0000313" key="2">
    <source>
        <dbReference type="Proteomes" id="UP001596447"/>
    </source>
</evidence>
<dbReference type="Gene3D" id="1.20.1440.30">
    <property type="entry name" value="Biosynthetic Protein domain"/>
    <property type="match status" value="1"/>
</dbReference>
<proteinExistence type="predicted"/>